<keyword evidence="6 8" id="KW-1133">Transmembrane helix</keyword>
<gene>
    <name evidence="9" type="ordered locus">Clim_1004</name>
</gene>
<dbReference type="GO" id="GO:0033214">
    <property type="term" value="P:siderophore-iron import into cell"/>
    <property type="evidence" value="ECO:0007669"/>
    <property type="project" value="TreeGrafter"/>
</dbReference>
<feature type="transmembrane region" description="Helical" evidence="8">
    <location>
        <begin position="173"/>
        <end position="193"/>
    </location>
</feature>
<comment type="subcellular location">
    <subcellularLocation>
        <location evidence="1">Cell membrane</location>
        <topology evidence="1">Multi-pass membrane protein</topology>
    </subcellularLocation>
</comment>
<evidence type="ECO:0000256" key="1">
    <source>
        <dbReference type="ARBA" id="ARBA00004651"/>
    </source>
</evidence>
<keyword evidence="7 8" id="KW-0472">Membrane</keyword>
<feature type="transmembrane region" description="Helical" evidence="8">
    <location>
        <begin position="112"/>
        <end position="134"/>
    </location>
</feature>
<evidence type="ECO:0000256" key="8">
    <source>
        <dbReference type="SAM" id="Phobius"/>
    </source>
</evidence>
<protein>
    <submittedName>
        <fullName evidence="9">Transport system permease protein</fullName>
    </submittedName>
</protein>
<dbReference type="PANTHER" id="PTHR30472:SF41">
    <property type="entry name" value="TRANSPORT SYSTEM PERMEASE PROTEIN"/>
    <property type="match status" value="1"/>
</dbReference>
<dbReference type="InterPro" id="IPR037294">
    <property type="entry name" value="ABC_BtuC-like"/>
</dbReference>
<dbReference type="HOGENOM" id="CLU_013016_0_0_10"/>
<evidence type="ECO:0000256" key="2">
    <source>
        <dbReference type="ARBA" id="ARBA00007935"/>
    </source>
</evidence>
<feature type="transmembrane region" description="Helical" evidence="8">
    <location>
        <begin position="146"/>
        <end position="167"/>
    </location>
</feature>
<dbReference type="GO" id="GO:0005886">
    <property type="term" value="C:plasma membrane"/>
    <property type="evidence" value="ECO:0007669"/>
    <property type="project" value="UniProtKB-SubCell"/>
</dbReference>
<dbReference type="AlphaFoldDB" id="B3EC05"/>
<proteinExistence type="inferred from homology"/>
<dbReference type="PANTHER" id="PTHR30472">
    <property type="entry name" value="FERRIC ENTEROBACTIN TRANSPORT SYSTEM PERMEASE PROTEIN"/>
    <property type="match status" value="1"/>
</dbReference>
<evidence type="ECO:0000256" key="7">
    <source>
        <dbReference type="ARBA" id="ARBA00023136"/>
    </source>
</evidence>
<dbReference type="STRING" id="290315.Clim_1004"/>
<feature type="transmembrane region" description="Helical" evidence="8">
    <location>
        <begin position="266"/>
        <end position="294"/>
    </location>
</feature>
<dbReference type="OrthoDB" id="9811721at2"/>
<reference evidence="9 10" key="1">
    <citation type="submission" date="2008-05" db="EMBL/GenBank/DDBJ databases">
        <title>Complete sequence of Chlorobium limicola DSM 245.</title>
        <authorList>
            <consortium name="US DOE Joint Genome Institute"/>
            <person name="Lucas S."/>
            <person name="Copeland A."/>
            <person name="Lapidus A."/>
            <person name="Glavina del Rio T."/>
            <person name="Dalin E."/>
            <person name="Tice H."/>
            <person name="Bruce D."/>
            <person name="Goodwin L."/>
            <person name="Pitluck S."/>
            <person name="Schmutz J."/>
            <person name="Larimer F."/>
            <person name="Land M."/>
            <person name="Hauser L."/>
            <person name="Kyrpides N."/>
            <person name="Ovchinnikova G."/>
            <person name="Zhao F."/>
            <person name="Li T."/>
            <person name="Liu Z."/>
            <person name="Overmann J."/>
            <person name="Bryant D.A."/>
            <person name="Richardson P."/>
        </authorList>
    </citation>
    <scope>NUCLEOTIDE SEQUENCE [LARGE SCALE GENOMIC DNA]</scope>
    <source>
        <strain evidence="10">DSM 245 / NBRC 103803 / 6330</strain>
    </source>
</reference>
<keyword evidence="4" id="KW-1003">Cell membrane</keyword>
<feature type="transmembrane region" description="Helical" evidence="8">
    <location>
        <begin position="205"/>
        <end position="238"/>
    </location>
</feature>
<dbReference type="Pfam" id="PF01032">
    <property type="entry name" value="FecCD"/>
    <property type="match status" value="1"/>
</dbReference>
<keyword evidence="5 8" id="KW-0812">Transmembrane</keyword>
<dbReference type="KEGG" id="cli:Clim_1004"/>
<evidence type="ECO:0000256" key="4">
    <source>
        <dbReference type="ARBA" id="ARBA00022475"/>
    </source>
</evidence>
<feature type="transmembrane region" description="Helical" evidence="8">
    <location>
        <begin position="335"/>
        <end position="354"/>
    </location>
</feature>
<evidence type="ECO:0000256" key="6">
    <source>
        <dbReference type="ARBA" id="ARBA00022989"/>
    </source>
</evidence>
<dbReference type="SUPFAM" id="SSF81345">
    <property type="entry name" value="ABC transporter involved in vitamin B12 uptake, BtuC"/>
    <property type="match status" value="1"/>
</dbReference>
<feature type="transmembrane region" description="Helical" evidence="8">
    <location>
        <begin position="306"/>
        <end position="329"/>
    </location>
</feature>
<comment type="similarity">
    <text evidence="2">Belongs to the binding-protein-dependent transport system permease family. FecCD subfamily.</text>
</comment>
<name>B3EC05_CHLL2</name>
<dbReference type="EMBL" id="CP001097">
    <property type="protein sequence ID" value="ACD90080.1"/>
    <property type="molecule type" value="Genomic_DNA"/>
</dbReference>
<dbReference type="RefSeq" id="WP_012465959.1">
    <property type="nucleotide sequence ID" value="NC_010803.1"/>
</dbReference>
<keyword evidence="3" id="KW-0813">Transport</keyword>
<evidence type="ECO:0000313" key="10">
    <source>
        <dbReference type="Proteomes" id="UP000008841"/>
    </source>
</evidence>
<dbReference type="InterPro" id="IPR000522">
    <property type="entry name" value="ABC_transptr_permease_BtuC"/>
</dbReference>
<dbReference type="GO" id="GO:0022857">
    <property type="term" value="F:transmembrane transporter activity"/>
    <property type="evidence" value="ECO:0007669"/>
    <property type="project" value="InterPro"/>
</dbReference>
<dbReference type="Gene3D" id="1.10.3470.10">
    <property type="entry name" value="ABC transporter involved in vitamin B12 uptake, BtuC"/>
    <property type="match status" value="1"/>
</dbReference>
<dbReference type="eggNOG" id="COG0609">
    <property type="taxonomic scope" value="Bacteria"/>
</dbReference>
<organism evidence="9 10">
    <name type="scientific">Chlorobium limicola (strain DSM 245 / NBRC 103803 / 6330)</name>
    <dbReference type="NCBI Taxonomy" id="290315"/>
    <lineage>
        <taxon>Bacteria</taxon>
        <taxon>Pseudomonadati</taxon>
        <taxon>Chlorobiota</taxon>
        <taxon>Chlorobiia</taxon>
        <taxon>Chlorobiales</taxon>
        <taxon>Chlorobiaceae</taxon>
        <taxon>Chlorobium/Pelodictyon group</taxon>
        <taxon>Chlorobium</taxon>
    </lineage>
</organism>
<dbReference type="CDD" id="cd06550">
    <property type="entry name" value="TM_ABC_iron-siderophores_like"/>
    <property type="match status" value="1"/>
</dbReference>
<evidence type="ECO:0000256" key="3">
    <source>
        <dbReference type="ARBA" id="ARBA00022448"/>
    </source>
</evidence>
<evidence type="ECO:0000256" key="5">
    <source>
        <dbReference type="ARBA" id="ARBA00022692"/>
    </source>
</evidence>
<accession>B3EC05</accession>
<feature type="transmembrane region" description="Helical" evidence="8">
    <location>
        <begin position="23"/>
        <end position="43"/>
    </location>
</feature>
<dbReference type="Proteomes" id="UP000008841">
    <property type="component" value="Chromosome"/>
</dbReference>
<evidence type="ECO:0000313" key="9">
    <source>
        <dbReference type="EMBL" id="ACD90080.1"/>
    </source>
</evidence>
<sequence>MTVRISGAQASDGHAWPLLSPKAGMLFVLLLALLLLFLLDIVLGSVQIPLESVIGILLGRGAEHPAWEKIITAIRLPKAATAVIAGAALSVSGLQMQTLFRNPLAGPSVLGISAGASLGVAVVMLASGGAANAFAIRQLGFGGSWLIVIAATLGAMAVLLIVLGIAVRIRDNVVLLIVGIMVGNITISLISIWQYFSEPEQIQDYLIWTFGSLGGVLGPQLAVLGAVVALGLLVSFSASKSLNVLLLGENYARSLGMSTFFVRVSVIAATSLLAGSVTGFCGPIGFIGIAVPHLTRSMLDTSDHRFLMPSCCLVGGILMLACDIVAQMPGTQTTLPINAVTALIGSPVVIWVIMKQRNLKSSFS</sequence>